<evidence type="ECO:0000256" key="1">
    <source>
        <dbReference type="ARBA" id="ARBA00005695"/>
    </source>
</evidence>
<dbReference type="InterPro" id="IPR000914">
    <property type="entry name" value="SBP_5_dom"/>
</dbReference>
<evidence type="ECO:0000256" key="3">
    <source>
        <dbReference type="ARBA" id="ARBA00022729"/>
    </source>
</evidence>
<feature type="chain" id="PRO_5038780447" evidence="4">
    <location>
        <begin position="33"/>
        <end position="524"/>
    </location>
</feature>
<dbReference type="CDD" id="cd08503">
    <property type="entry name" value="PBP2_NikA_DppA_OppA_like_17"/>
    <property type="match status" value="1"/>
</dbReference>
<accession>A0A916JTN1</accession>
<dbReference type="AlphaFoldDB" id="A0A916JTN1"/>
<dbReference type="Proteomes" id="UP000693892">
    <property type="component" value="Unassembled WGS sequence"/>
</dbReference>
<comment type="caution">
    <text evidence="6">The sequence shown here is derived from an EMBL/GenBank/DDBJ whole genome shotgun (WGS) entry which is preliminary data.</text>
</comment>
<reference evidence="6" key="1">
    <citation type="submission" date="2021-06" db="EMBL/GenBank/DDBJ databases">
        <authorList>
            <person name="Criscuolo A."/>
        </authorList>
    </citation>
    <scope>NUCLEOTIDE SEQUENCE</scope>
    <source>
        <strain evidence="6">CIP111803</strain>
    </source>
</reference>
<dbReference type="PIRSF" id="PIRSF002741">
    <property type="entry name" value="MppA"/>
    <property type="match status" value="1"/>
</dbReference>
<dbReference type="GO" id="GO:0015833">
    <property type="term" value="P:peptide transport"/>
    <property type="evidence" value="ECO:0007669"/>
    <property type="project" value="TreeGrafter"/>
</dbReference>
<evidence type="ECO:0000259" key="5">
    <source>
        <dbReference type="Pfam" id="PF00496"/>
    </source>
</evidence>
<dbReference type="InterPro" id="IPR030678">
    <property type="entry name" value="Peptide/Ni-bd"/>
</dbReference>
<dbReference type="GO" id="GO:1904680">
    <property type="term" value="F:peptide transmembrane transporter activity"/>
    <property type="evidence" value="ECO:0007669"/>
    <property type="project" value="TreeGrafter"/>
</dbReference>
<dbReference type="PROSITE" id="PS51318">
    <property type="entry name" value="TAT"/>
    <property type="match status" value="1"/>
</dbReference>
<dbReference type="EMBL" id="CAJVAP010000003">
    <property type="protein sequence ID" value="CAG7600161.1"/>
    <property type="molecule type" value="Genomic_DNA"/>
</dbReference>
<feature type="domain" description="Solute-binding protein family 5" evidence="5">
    <location>
        <begin position="96"/>
        <end position="405"/>
    </location>
</feature>
<protein>
    <submittedName>
        <fullName evidence="6">Glutathione-binding protein GsiB</fullName>
    </submittedName>
</protein>
<keyword evidence="3 4" id="KW-0732">Signal</keyword>
<organism evidence="6 7">
    <name type="scientific">Leucobacter soli</name>
    <dbReference type="NCBI Taxonomy" id="2812850"/>
    <lineage>
        <taxon>Bacteria</taxon>
        <taxon>Bacillati</taxon>
        <taxon>Actinomycetota</taxon>
        <taxon>Actinomycetes</taxon>
        <taxon>Micrococcales</taxon>
        <taxon>Microbacteriaceae</taxon>
        <taxon>Leucobacter</taxon>
    </lineage>
</organism>
<proteinExistence type="inferred from homology"/>
<evidence type="ECO:0000313" key="7">
    <source>
        <dbReference type="Proteomes" id="UP000693892"/>
    </source>
</evidence>
<sequence length="524" mass="56516">MSPSNASFLTSPMSRRALLGGTGALAATSLLASCSSPAPSTGGGGAAPITGGTLRIGYLGGSGADQIDPILSSSSVDAIRMAQVYSRLMVYSEDGQVVPHLAEEFTQEDVTTWTVRLREGVTFHNGKTLDADDLIFSIQRTLDSKNAATLGMIDGKNIEKLDERTVRLNLSSPAYYLPEAFTQVSVSVVPVGFDPENPVGTGPFTLKSFTPGELVTFERFDDFWNGAANLDGISVQTFKDEAARVAALQGGQIDHAPLLAAPFISTVQSASNLKLHNYESGRFENIVLQTTSPQFKDPEVRRAMRMLVDRQQIVDQVYGGFAKIGNDIAEPSSVYYNSELPQWEHDVDEAMSILKSAGAADMQVEFVATELTPTTINLAQAYTQQLVEAGIDAKMSQIEAGSYYSPESGFASPERALSLDIWGGWSFATFTNLSQLPGAGFNESSWENEQFLSSYQAASNTVDEAERKQHLWDAQEIMHSESGTIIPAFLDVLDVYASNVEGYKTDPLGLGGGDFDYTGIQFTS</sequence>
<dbReference type="PANTHER" id="PTHR30290">
    <property type="entry name" value="PERIPLASMIC BINDING COMPONENT OF ABC TRANSPORTER"/>
    <property type="match status" value="1"/>
</dbReference>
<evidence type="ECO:0000256" key="4">
    <source>
        <dbReference type="SAM" id="SignalP"/>
    </source>
</evidence>
<keyword evidence="2" id="KW-0813">Transport</keyword>
<feature type="signal peptide" evidence="4">
    <location>
        <begin position="1"/>
        <end position="32"/>
    </location>
</feature>
<keyword evidence="7" id="KW-1185">Reference proteome</keyword>
<dbReference type="InterPro" id="IPR006311">
    <property type="entry name" value="TAT_signal"/>
</dbReference>
<evidence type="ECO:0000313" key="6">
    <source>
        <dbReference type="EMBL" id="CAG7600161.1"/>
    </source>
</evidence>
<dbReference type="RefSeq" id="WP_218114011.1">
    <property type="nucleotide sequence ID" value="NZ_CAJVAP010000003.1"/>
</dbReference>
<gene>
    <name evidence="6" type="primary">gsiB_1</name>
    <name evidence="6" type="ORF">LEUCIP111803_00361</name>
</gene>
<dbReference type="PANTHER" id="PTHR30290:SF9">
    <property type="entry name" value="OLIGOPEPTIDE-BINDING PROTEIN APPA"/>
    <property type="match status" value="1"/>
</dbReference>
<dbReference type="Pfam" id="PF00496">
    <property type="entry name" value="SBP_bac_5"/>
    <property type="match status" value="1"/>
</dbReference>
<comment type="similarity">
    <text evidence="1">Belongs to the bacterial solute-binding protein 5 family.</text>
</comment>
<dbReference type="InterPro" id="IPR039424">
    <property type="entry name" value="SBP_5"/>
</dbReference>
<name>A0A916JTN1_9MICO</name>
<evidence type="ECO:0000256" key="2">
    <source>
        <dbReference type="ARBA" id="ARBA00022448"/>
    </source>
</evidence>